<dbReference type="PANTHER" id="PTHR37984">
    <property type="entry name" value="PROTEIN CBG26694"/>
    <property type="match status" value="1"/>
</dbReference>
<dbReference type="InterPro" id="IPR041588">
    <property type="entry name" value="Integrase_H2C2"/>
</dbReference>
<evidence type="ECO:0000313" key="13">
    <source>
        <dbReference type="Proteomes" id="UP000504631"/>
    </source>
</evidence>
<feature type="region of interest" description="Disordered" evidence="10">
    <location>
        <begin position="591"/>
        <end position="614"/>
    </location>
</feature>
<dbReference type="InterPro" id="IPR012337">
    <property type="entry name" value="RNaseH-like_sf"/>
</dbReference>
<keyword evidence="4" id="KW-0548">Nucleotidyltransferase</keyword>
<dbReference type="GO" id="GO:0008233">
    <property type="term" value="F:peptidase activity"/>
    <property type="evidence" value="ECO:0007669"/>
    <property type="project" value="UniProtKB-KW"/>
</dbReference>
<dbReference type="RefSeq" id="XP_033363072.1">
    <property type="nucleotide sequence ID" value="XM_033507181.1"/>
</dbReference>
<dbReference type="InterPro" id="IPR043128">
    <property type="entry name" value="Rev_trsase/Diguanyl_cyclase"/>
</dbReference>
<dbReference type="EC" id="2.7.7.49" evidence="1"/>
<dbReference type="GO" id="GO:0003964">
    <property type="term" value="F:RNA-directed DNA polymerase activity"/>
    <property type="evidence" value="ECO:0007669"/>
    <property type="project" value="UniProtKB-KW"/>
</dbReference>
<evidence type="ECO:0000259" key="12">
    <source>
        <dbReference type="PROSITE" id="PS50994"/>
    </source>
</evidence>
<sequence>MDCARKPDSQGNKRWRLVIDYRKLNDKTIGDAFPLPNITEILDQLGSAKYFSTFDLASGFHQIRMSQEDAHKTAFSTPYGHFQFKRMPFGLKDAPATFQRLMNSILSGLQGIELFVYLDDIVIYSTSLQEHEIKFNKLMERLRKAKLRLQPDKCEFLRHEVNYLGHIISEDGVKPDPKKVEAISKFPRPKRAKNIKQFLGLAGYYRRFIPDFPKVAKPLIQLLKKDTPFKWTENQENAFNNLKTVLVTKPILQYPDFSKPFNLTTDASGYAISGVLSQGPIGKDLPIAINKGNLEEIPWRYIIRKLKEIFMEKTLTITICTGEVITPSVEARNNIIREKHESSVAGHKGITKTYQRIRQHYYWENMKKEIQDYVRTCKECQLKKLTRIKAKQPMVLTDTPGKAFDKVSMDIIGPLPKTQKGNEYILTIQDLLTKYSIGIPLGGISSASRPILADVFVKRFICRFGSPRAILTDQGTNFTSSLMKKVAKRFRIKQYTTTAYHPQSNGSIERSHHVLIEYLKLYIENSKNWDEWVELAMFSYNTSVHEGTKFSPHELVFGHLAREPTGEVIIEENMEPTYAEYLEDLARNLAEPKRQDRSKRDSANGAFKQVKTSA</sequence>
<evidence type="ECO:0000256" key="8">
    <source>
        <dbReference type="ARBA" id="ARBA00022918"/>
    </source>
</evidence>
<dbReference type="AlphaFoldDB" id="A0A6J3LCM4"/>
<dbReference type="InterPro" id="IPR001584">
    <property type="entry name" value="Integrase_cat-core"/>
</dbReference>
<dbReference type="Gene3D" id="3.30.70.270">
    <property type="match status" value="2"/>
</dbReference>
<dbReference type="Pfam" id="PF00665">
    <property type="entry name" value="rve"/>
    <property type="match status" value="1"/>
</dbReference>
<evidence type="ECO:0000259" key="11">
    <source>
        <dbReference type="PROSITE" id="PS50878"/>
    </source>
</evidence>
<dbReference type="FunFam" id="3.10.10.10:FF:000007">
    <property type="entry name" value="Retrovirus-related Pol polyprotein from transposon 17.6-like Protein"/>
    <property type="match status" value="1"/>
</dbReference>
<proteinExistence type="predicted"/>
<organism evidence="13 14">
    <name type="scientific">Bombus vosnesenskii</name>
    <dbReference type="NCBI Taxonomy" id="207650"/>
    <lineage>
        <taxon>Eukaryota</taxon>
        <taxon>Metazoa</taxon>
        <taxon>Ecdysozoa</taxon>
        <taxon>Arthropoda</taxon>
        <taxon>Hexapoda</taxon>
        <taxon>Insecta</taxon>
        <taxon>Pterygota</taxon>
        <taxon>Neoptera</taxon>
        <taxon>Endopterygota</taxon>
        <taxon>Hymenoptera</taxon>
        <taxon>Apocrita</taxon>
        <taxon>Aculeata</taxon>
        <taxon>Apoidea</taxon>
        <taxon>Anthophila</taxon>
        <taxon>Apidae</taxon>
        <taxon>Bombus</taxon>
        <taxon>Pyrobombus</taxon>
    </lineage>
</organism>
<dbReference type="InterPro" id="IPR043502">
    <property type="entry name" value="DNA/RNA_pol_sf"/>
</dbReference>
<dbReference type="Gene3D" id="1.10.340.70">
    <property type="match status" value="1"/>
</dbReference>
<keyword evidence="8" id="KW-0695">RNA-directed DNA polymerase</keyword>
<dbReference type="Pfam" id="PF00078">
    <property type="entry name" value="RVT_1"/>
    <property type="match status" value="1"/>
</dbReference>
<feature type="domain" description="Integrase catalytic" evidence="12">
    <location>
        <begin position="396"/>
        <end position="560"/>
    </location>
</feature>
<accession>A0A6J3LCM4</accession>
<keyword evidence="13" id="KW-1185">Reference proteome</keyword>
<keyword evidence="5" id="KW-0540">Nuclease</keyword>
<protein>
    <recommendedName>
        <fullName evidence="1">RNA-directed DNA polymerase</fullName>
        <ecNumber evidence="1">2.7.7.49</ecNumber>
    </recommendedName>
</protein>
<keyword evidence="7" id="KW-0378">Hydrolase</keyword>
<dbReference type="InterPro" id="IPR050951">
    <property type="entry name" value="Retrovirus_Pol_polyprotein"/>
</dbReference>
<dbReference type="FunFam" id="1.10.340.70:FF:000001">
    <property type="entry name" value="Retrovirus-related Pol polyprotein from transposon gypsy-like Protein"/>
    <property type="match status" value="1"/>
</dbReference>
<dbReference type="Gene3D" id="3.10.10.10">
    <property type="entry name" value="HIV Type 1 Reverse Transcriptase, subunit A, domain 1"/>
    <property type="match status" value="1"/>
</dbReference>
<feature type="compositionally biased region" description="Basic and acidic residues" evidence="10">
    <location>
        <begin position="591"/>
        <end position="602"/>
    </location>
</feature>
<dbReference type="InterPro" id="IPR000477">
    <property type="entry name" value="RT_dom"/>
</dbReference>
<dbReference type="GO" id="GO:0042575">
    <property type="term" value="C:DNA polymerase complex"/>
    <property type="evidence" value="ECO:0007669"/>
    <property type="project" value="UniProtKB-ARBA"/>
</dbReference>
<gene>
    <name evidence="14" type="primary">LOC117241209</name>
</gene>
<evidence type="ECO:0000256" key="6">
    <source>
        <dbReference type="ARBA" id="ARBA00022759"/>
    </source>
</evidence>
<dbReference type="Pfam" id="PF17921">
    <property type="entry name" value="Integrase_H2C2"/>
    <property type="match status" value="1"/>
</dbReference>
<evidence type="ECO:0000256" key="2">
    <source>
        <dbReference type="ARBA" id="ARBA00022670"/>
    </source>
</evidence>
<keyword evidence="2" id="KW-0645">Protease</keyword>
<dbReference type="Gene3D" id="3.30.420.10">
    <property type="entry name" value="Ribonuclease H-like superfamily/Ribonuclease H"/>
    <property type="match status" value="1"/>
</dbReference>
<dbReference type="InterPro" id="IPR036397">
    <property type="entry name" value="RNaseH_sf"/>
</dbReference>
<evidence type="ECO:0000256" key="1">
    <source>
        <dbReference type="ARBA" id="ARBA00012493"/>
    </source>
</evidence>
<dbReference type="GeneID" id="117241209"/>
<evidence type="ECO:0000256" key="3">
    <source>
        <dbReference type="ARBA" id="ARBA00022679"/>
    </source>
</evidence>
<dbReference type="FunFam" id="3.30.420.10:FF:000032">
    <property type="entry name" value="Retrovirus-related Pol polyprotein from transposon 297-like Protein"/>
    <property type="match status" value="1"/>
</dbReference>
<keyword evidence="9" id="KW-0511">Multifunctional enzyme</keyword>
<dbReference type="KEGG" id="bvk:117241209"/>
<dbReference type="InterPro" id="IPR041577">
    <property type="entry name" value="RT_RNaseH_2"/>
</dbReference>
<dbReference type="Proteomes" id="UP000504631">
    <property type="component" value="Unplaced"/>
</dbReference>
<keyword evidence="6" id="KW-0255">Endonuclease</keyword>
<dbReference type="PROSITE" id="PS50878">
    <property type="entry name" value="RT_POL"/>
    <property type="match status" value="1"/>
</dbReference>
<evidence type="ECO:0000313" key="14">
    <source>
        <dbReference type="RefSeq" id="XP_033363072.1"/>
    </source>
</evidence>
<feature type="domain" description="Reverse transcriptase" evidence="11">
    <location>
        <begin position="1"/>
        <end position="168"/>
    </location>
</feature>
<evidence type="ECO:0000256" key="7">
    <source>
        <dbReference type="ARBA" id="ARBA00022801"/>
    </source>
</evidence>
<dbReference type="PANTHER" id="PTHR37984:SF5">
    <property type="entry name" value="PROTEIN NYNRIN-LIKE"/>
    <property type="match status" value="1"/>
</dbReference>
<name>A0A6J3LCM4_9HYME</name>
<reference evidence="14" key="1">
    <citation type="submission" date="2025-08" db="UniProtKB">
        <authorList>
            <consortium name="RefSeq"/>
        </authorList>
    </citation>
    <scope>IDENTIFICATION</scope>
    <source>
        <tissue evidence="14">Muscle</tissue>
    </source>
</reference>
<dbReference type="PROSITE" id="PS50994">
    <property type="entry name" value="INTEGRASE"/>
    <property type="match status" value="1"/>
</dbReference>
<dbReference type="CDD" id="cd01647">
    <property type="entry name" value="RT_LTR"/>
    <property type="match status" value="1"/>
</dbReference>
<dbReference type="FunFam" id="3.30.70.270:FF:000115">
    <property type="entry name" value="Polyprotein of retroviral origin, putative"/>
    <property type="match status" value="1"/>
</dbReference>
<dbReference type="SUPFAM" id="SSF53098">
    <property type="entry name" value="Ribonuclease H-like"/>
    <property type="match status" value="1"/>
</dbReference>
<dbReference type="GO" id="GO:0003676">
    <property type="term" value="F:nucleic acid binding"/>
    <property type="evidence" value="ECO:0007669"/>
    <property type="project" value="InterPro"/>
</dbReference>
<dbReference type="GO" id="GO:0015074">
    <property type="term" value="P:DNA integration"/>
    <property type="evidence" value="ECO:0007669"/>
    <property type="project" value="InterPro"/>
</dbReference>
<dbReference type="Pfam" id="PF17919">
    <property type="entry name" value="RT_RNaseH_2"/>
    <property type="match status" value="1"/>
</dbReference>
<evidence type="ECO:0000256" key="9">
    <source>
        <dbReference type="ARBA" id="ARBA00023268"/>
    </source>
</evidence>
<evidence type="ECO:0000256" key="4">
    <source>
        <dbReference type="ARBA" id="ARBA00022695"/>
    </source>
</evidence>
<evidence type="ECO:0000256" key="10">
    <source>
        <dbReference type="SAM" id="MobiDB-lite"/>
    </source>
</evidence>
<dbReference type="GO" id="GO:0004519">
    <property type="term" value="F:endonuclease activity"/>
    <property type="evidence" value="ECO:0007669"/>
    <property type="project" value="UniProtKB-KW"/>
</dbReference>
<evidence type="ECO:0000256" key="5">
    <source>
        <dbReference type="ARBA" id="ARBA00022722"/>
    </source>
</evidence>
<dbReference type="SUPFAM" id="SSF56672">
    <property type="entry name" value="DNA/RNA polymerases"/>
    <property type="match status" value="1"/>
</dbReference>
<keyword evidence="3" id="KW-0808">Transferase</keyword>
<dbReference type="GO" id="GO:0006508">
    <property type="term" value="P:proteolysis"/>
    <property type="evidence" value="ECO:0007669"/>
    <property type="project" value="UniProtKB-KW"/>
</dbReference>